<dbReference type="Proteomes" id="UP001321486">
    <property type="component" value="Chromosome"/>
</dbReference>
<keyword evidence="4" id="KW-1185">Reference proteome</keyword>
<evidence type="ECO:0000256" key="1">
    <source>
        <dbReference type="SAM" id="MobiDB-lite"/>
    </source>
</evidence>
<dbReference type="RefSeq" id="WP_286346227.1">
    <property type="nucleotide sequence ID" value="NZ_AP027732.1"/>
</dbReference>
<name>A0ABN6XXE3_9MICO</name>
<evidence type="ECO:0000313" key="4">
    <source>
        <dbReference type="Proteomes" id="UP001321486"/>
    </source>
</evidence>
<dbReference type="PANTHER" id="PTHR33055">
    <property type="entry name" value="TRANSPOSASE FOR INSERTION SEQUENCE ELEMENT IS1111A"/>
    <property type="match status" value="1"/>
</dbReference>
<protein>
    <recommendedName>
        <fullName evidence="2">Transposase IS116/IS110/IS902 C-terminal domain-containing protein</fullName>
    </recommendedName>
</protein>
<dbReference type="EMBL" id="AP027732">
    <property type="protein sequence ID" value="BDZ49431.1"/>
    <property type="molecule type" value="Genomic_DNA"/>
</dbReference>
<dbReference type="PANTHER" id="PTHR33055:SF3">
    <property type="entry name" value="PUTATIVE TRANSPOSASE FOR IS117-RELATED"/>
    <property type="match status" value="1"/>
</dbReference>
<reference evidence="4" key="1">
    <citation type="journal article" date="2019" name="Int. J. Syst. Evol. Microbiol.">
        <title>The Global Catalogue of Microorganisms (GCM) 10K type strain sequencing project: providing services to taxonomists for standard genome sequencing and annotation.</title>
        <authorList>
            <consortium name="The Broad Institute Genomics Platform"/>
            <consortium name="The Broad Institute Genome Sequencing Center for Infectious Disease"/>
            <person name="Wu L."/>
            <person name="Ma J."/>
        </authorList>
    </citation>
    <scope>NUCLEOTIDE SEQUENCE [LARGE SCALE GENOMIC DNA]</scope>
    <source>
        <strain evidence="4">NBRC 108728</strain>
    </source>
</reference>
<feature type="compositionally biased region" description="Basic and acidic residues" evidence="1">
    <location>
        <begin position="195"/>
        <end position="210"/>
    </location>
</feature>
<feature type="domain" description="Transposase IS116/IS110/IS902 C-terminal" evidence="2">
    <location>
        <begin position="61"/>
        <end position="146"/>
    </location>
</feature>
<dbReference type="InterPro" id="IPR003346">
    <property type="entry name" value="Transposase_20"/>
</dbReference>
<evidence type="ECO:0000313" key="3">
    <source>
        <dbReference type="EMBL" id="BDZ49431.1"/>
    </source>
</evidence>
<accession>A0ABN6XXE3</accession>
<proteinExistence type="predicted"/>
<dbReference type="Pfam" id="PF02371">
    <property type="entry name" value="Transposase_20"/>
    <property type="match status" value="1"/>
</dbReference>
<gene>
    <name evidence="3" type="ORF">GCM10025867_16720</name>
</gene>
<evidence type="ECO:0000259" key="2">
    <source>
        <dbReference type="Pfam" id="PF02371"/>
    </source>
</evidence>
<feature type="region of interest" description="Disordered" evidence="1">
    <location>
        <begin position="181"/>
        <end position="229"/>
    </location>
</feature>
<sequence length="245" mass="27026">MAVDGAPPPMKQEQTAVVTGEAAAARIISRFAHDLLRIRDELAEVETEIDTALKSNRLAAPLMTVPGFGPRLAADFLAAVGADIAAFESPDRLASFAGLAPVPRDSGKISGNHHRPRRYDRRLLNACFQAAFIAARTCPVSRTFYERKRREGKSHKQALIALARRRINVIWAILRDRTTYDPSLPPAKAQPESSSRFDQDQGSADVDRRQKMARRPPSRPTVSIAEAREYGTDRGGPVWIAAFDQ</sequence>
<organism evidence="3 4">
    <name type="scientific">Frondihabitans sucicola</name>
    <dbReference type="NCBI Taxonomy" id="1268041"/>
    <lineage>
        <taxon>Bacteria</taxon>
        <taxon>Bacillati</taxon>
        <taxon>Actinomycetota</taxon>
        <taxon>Actinomycetes</taxon>
        <taxon>Micrococcales</taxon>
        <taxon>Microbacteriaceae</taxon>
        <taxon>Frondihabitans</taxon>
    </lineage>
</organism>
<dbReference type="InterPro" id="IPR047650">
    <property type="entry name" value="Transpos_IS110"/>
</dbReference>